<dbReference type="GO" id="GO:0003723">
    <property type="term" value="F:RNA binding"/>
    <property type="evidence" value="ECO:0007669"/>
    <property type="project" value="InterPro"/>
</dbReference>
<dbReference type="InterPro" id="IPR008327">
    <property type="entry name" value="Sig_transdc_resp-reg_antiterm"/>
</dbReference>
<dbReference type="KEGG" id="lab:LA76x_2849"/>
<keyword evidence="5" id="KW-1185">Reference proteome</keyword>
<gene>
    <name evidence="4" type="ORF">LA76x_2849</name>
</gene>
<dbReference type="eggNOG" id="COG3707">
    <property type="taxonomic scope" value="Bacteria"/>
</dbReference>
<dbReference type="EMBL" id="CP011129">
    <property type="protein sequence ID" value="ALN80979.1"/>
    <property type="molecule type" value="Genomic_DNA"/>
</dbReference>
<dbReference type="PIRSF" id="PIRSF036382">
    <property type="entry name" value="RR_antiterm"/>
    <property type="match status" value="1"/>
</dbReference>
<dbReference type="Gene3D" id="3.40.50.2300">
    <property type="match status" value="1"/>
</dbReference>
<name>A0A0S2FBV6_LYSAN</name>
<dbReference type="InterPro" id="IPR005561">
    <property type="entry name" value="ANTAR"/>
</dbReference>
<dbReference type="PROSITE" id="PS50110">
    <property type="entry name" value="RESPONSE_REGULATORY"/>
    <property type="match status" value="1"/>
</dbReference>
<evidence type="ECO:0000259" key="3">
    <source>
        <dbReference type="PROSITE" id="PS50921"/>
    </source>
</evidence>
<dbReference type="SUPFAM" id="SSF52172">
    <property type="entry name" value="CheY-like"/>
    <property type="match status" value="1"/>
</dbReference>
<dbReference type="Gene3D" id="1.10.10.10">
    <property type="entry name" value="Winged helix-like DNA-binding domain superfamily/Winged helix DNA-binding domain"/>
    <property type="match status" value="1"/>
</dbReference>
<dbReference type="InterPro" id="IPR036388">
    <property type="entry name" value="WH-like_DNA-bd_sf"/>
</dbReference>
<dbReference type="Pfam" id="PF03861">
    <property type="entry name" value="ANTAR"/>
    <property type="match status" value="1"/>
</dbReference>
<proteinExistence type="predicted"/>
<evidence type="ECO:0000313" key="4">
    <source>
        <dbReference type="EMBL" id="ALN80979.1"/>
    </source>
</evidence>
<dbReference type="AlphaFoldDB" id="A0A0S2FBV6"/>
<dbReference type="InterPro" id="IPR011006">
    <property type="entry name" value="CheY-like_superfamily"/>
</dbReference>
<dbReference type="SMART" id="SM01012">
    <property type="entry name" value="ANTAR"/>
    <property type="match status" value="1"/>
</dbReference>
<sequence length="186" mass="20298">MVTDTDKPIGQLRAALLAAGHEVLDEVAATGALLRAVETQQPDVVIVDVDSPSRDSLEQLAMLHQHAPRPVVMFSADGDHQLIRAAVGAGVTAYVVDGLAPERLASIIQVALARFEQQLHIRRRLDDVQQQLLDRKLIDRAKGLLMEKRGMSESEAYAALRQQAMRQGAKLVDVARRIIAMADLIG</sequence>
<dbReference type="Pfam" id="PF00072">
    <property type="entry name" value="Response_reg"/>
    <property type="match status" value="1"/>
</dbReference>
<protein>
    <submittedName>
        <fullName evidence="4">ANTAR domain protein</fullName>
    </submittedName>
</protein>
<feature type="modified residue" description="4-aspartylphosphate" evidence="1">
    <location>
        <position position="48"/>
    </location>
</feature>
<dbReference type="GO" id="GO:0000160">
    <property type="term" value="P:phosphorelay signal transduction system"/>
    <property type="evidence" value="ECO:0007669"/>
    <property type="project" value="InterPro"/>
</dbReference>
<evidence type="ECO:0000256" key="1">
    <source>
        <dbReference type="PROSITE-ProRule" id="PRU00169"/>
    </source>
</evidence>
<dbReference type="SMART" id="SM00448">
    <property type="entry name" value="REC"/>
    <property type="match status" value="1"/>
</dbReference>
<feature type="domain" description="ANTAR" evidence="3">
    <location>
        <begin position="118"/>
        <end position="179"/>
    </location>
</feature>
<evidence type="ECO:0000259" key="2">
    <source>
        <dbReference type="PROSITE" id="PS50110"/>
    </source>
</evidence>
<evidence type="ECO:0000313" key="5">
    <source>
        <dbReference type="Proteomes" id="UP000060787"/>
    </source>
</evidence>
<dbReference type="Proteomes" id="UP000060787">
    <property type="component" value="Chromosome"/>
</dbReference>
<accession>A0A0S2FBV6</accession>
<dbReference type="InterPro" id="IPR001789">
    <property type="entry name" value="Sig_transdc_resp-reg_receiver"/>
</dbReference>
<dbReference type="STRING" id="84531.LA76x_2849"/>
<reference evidence="4 5" key="1">
    <citation type="journal article" date="2015" name="BMC Genomics">
        <title>Comparative genomics and metabolic profiling of the genus Lysobacter.</title>
        <authorList>
            <person name="de Bruijn I."/>
            <person name="Cheng X."/>
            <person name="de Jager V."/>
            <person name="Exposito R.G."/>
            <person name="Watrous J."/>
            <person name="Patel N."/>
            <person name="Postma J."/>
            <person name="Dorrestein P.C."/>
            <person name="Kobayashi D."/>
            <person name="Raaijmakers J.M."/>
        </authorList>
    </citation>
    <scope>NUCLEOTIDE SEQUENCE [LARGE SCALE GENOMIC DNA]</scope>
    <source>
        <strain evidence="4 5">76</strain>
    </source>
</reference>
<dbReference type="PANTHER" id="PTHR43367">
    <property type="match status" value="1"/>
</dbReference>
<dbReference type="PATRIC" id="fig|84531.8.peg.2861"/>
<organism evidence="4 5">
    <name type="scientific">Lysobacter antibioticus</name>
    <dbReference type="NCBI Taxonomy" id="84531"/>
    <lineage>
        <taxon>Bacteria</taxon>
        <taxon>Pseudomonadati</taxon>
        <taxon>Pseudomonadota</taxon>
        <taxon>Gammaproteobacteria</taxon>
        <taxon>Lysobacterales</taxon>
        <taxon>Lysobacteraceae</taxon>
        <taxon>Lysobacter</taxon>
    </lineage>
</organism>
<dbReference type="PANTHER" id="PTHR43367:SF1">
    <property type="entry name" value="TWO-COMPONENT RESPONSE REGULATOR-LIKE APRR6-RELATED"/>
    <property type="match status" value="1"/>
</dbReference>
<keyword evidence="1" id="KW-0597">Phosphoprotein</keyword>
<dbReference type="PROSITE" id="PS50921">
    <property type="entry name" value="ANTAR"/>
    <property type="match status" value="1"/>
</dbReference>
<feature type="domain" description="Response regulatory" evidence="2">
    <location>
        <begin position="1"/>
        <end position="112"/>
    </location>
</feature>